<reference evidence="2 3" key="1">
    <citation type="submission" date="2019-03" db="EMBL/GenBank/DDBJ databases">
        <title>Diverse conjugative elements silence natural transformation in Legionella species.</title>
        <authorList>
            <person name="Durieux I."/>
            <person name="Ginevra C."/>
            <person name="Attaiech L."/>
            <person name="Picq K."/>
            <person name="Juan P.A."/>
            <person name="Jarraud S."/>
            <person name="Charpentier X."/>
        </authorList>
    </citation>
    <scope>NUCLEOTIDE SEQUENCE [LARGE SCALE GENOMIC DNA]</scope>
    <source>
        <strain evidence="2 3">HL-0427-4011</strain>
    </source>
</reference>
<evidence type="ECO:0000313" key="3">
    <source>
        <dbReference type="Proteomes" id="UP000295517"/>
    </source>
</evidence>
<name>A0AAX1EI01_9GAMM</name>
<sequence length="221" mass="26435">METLNSIGAFLAHYIGWVIFTLIAGLLLIINFWDKIKNLFSPRLKNYDKVHKRIELQKEFDEYLIENIWKKKYRSDVIIRDVKRIDKSYPEAEKSEKIGSWFRIGLLDTYHRGILVGLSVSRLIETPEGIRHLKQDENEYFTAFLVGKIPYDSIENVNWEGDEYYNYPHIFCHFEHKNKEPYEELIYCVENTNNLERKFYTEVAKHEDVINLDKKIGITDY</sequence>
<accession>A0AAX1EI01</accession>
<proteinExistence type="predicted"/>
<gene>
    <name evidence="2" type="ORF">E3983_10220</name>
</gene>
<organism evidence="2 3">
    <name type="scientific">Legionella israelensis</name>
    <dbReference type="NCBI Taxonomy" id="454"/>
    <lineage>
        <taxon>Bacteria</taxon>
        <taxon>Pseudomonadati</taxon>
        <taxon>Pseudomonadota</taxon>
        <taxon>Gammaproteobacteria</taxon>
        <taxon>Legionellales</taxon>
        <taxon>Legionellaceae</taxon>
        <taxon>Legionella</taxon>
    </lineage>
</organism>
<keyword evidence="1" id="KW-0812">Transmembrane</keyword>
<feature type="transmembrane region" description="Helical" evidence="1">
    <location>
        <begin position="12"/>
        <end position="33"/>
    </location>
</feature>
<evidence type="ECO:0000256" key="1">
    <source>
        <dbReference type="SAM" id="Phobius"/>
    </source>
</evidence>
<evidence type="ECO:0000313" key="2">
    <source>
        <dbReference type="EMBL" id="QBR84707.1"/>
    </source>
</evidence>
<dbReference type="EMBL" id="CP038254">
    <property type="protein sequence ID" value="QBR84707.1"/>
    <property type="molecule type" value="Genomic_DNA"/>
</dbReference>
<dbReference type="AlphaFoldDB" id="A0AAX1EI01"/>
<dbReference type="RefSeq" id="WP_135060893.1">
    <property type="nucleotide sequence ID" value="NZ_CP038254.1"/>
</dbReference>
<keyword evidence="1" id="KW-1133">Transmembrane helix</keyword>
<protein>
    <submittedName>
        <fullName evidence="2">Uncharacterized protein</fullName>
    </submittedName>
</protein>
<keyword evidence="1" id="KW-0472">Membrane</keyword>
<dbReference type="Proteomes" id="UP000295517">
    <property type="component" value="Chromosome"/>
</dbReference>